<sequence length="652" mass="73494">MFALLVGINEYQSPTGHFSLRGAELDACRWRDFLRQHGGLDSHITLLLGRDATRKAIAKAFTDLANNSLIGKGDPIVIFYAGHGGEILHQTPDGGKHRTQMVVPYDYCTEVPCISDMEIGMWIDRIAEKKGDNITVIMDCCHSASGTRGSQNHEIRVRSIDLPPAAYNPDIDQDISQGSKDGRHWRAGLRSHILLAACASTEKAHEHQDGGLFSSALLDLFCTVPLDQLRYCDILPRMRPISQQNPQCEGFNKHRFLFNTRFSRTLRPHYKIEFKEPDQTSSAGKVTTVRRLILDAGSAHGITIGAHFSIYSQKDASYENIGETAIVESLNAFSAVMQHAPGLRLLQPCVAVQIKPGQQEYLRLFIPRQDKFRGIFTEHSNKLQNVTLVDEENMTSAHLEASMGNTGEVTFQLQDRRVTRHGFNRRYPSFELTDIVRVLSGIACYYRELDHVNIDSNIIKKIDVEFYKLNDSNELDWRNFVPEGENLFHNGVIDFEVEEGAPYGLKLVNKSGCDLYPYLFFFNNNNLSIGALITASILMQISRVIMRIASLYETSGPTGYLVESQLKSGGFLTFGYGSSGVPPHTYKLDHEDGNVDFLKIFFTTRAIDISNVSRPSPFQWTRAPVPYKTRYTDSGWDTLLIPIIQRRSRTKE</sequence>
<dbReference type="GO" id="GO:0005737">
    <property type="term" value="C:cytoplasm"/>
    <property type="evidence" value="ECO:0007669"/>
    <property type="project" value="TreeGrafter"/>
</dbReference>
<accession>A0A409XLB3</accession>
<dbReference type="InterPro" id="IPR029030">
    <property type="entry name" value="Caspase-like_dom_sf"/>
</dbReference>
<gene>
    <name evidence="5" type="ORF">CVT25_012528</name>
</gene>
<keyword evidence="2" id="KW-0053">Apoptosis</keyword>
<name>A0A409XLB3_PSICY</name>
<evidence type="ECO:0000313" key="5">
    <source>
        <dbReference type="EMBL" id="PPQ91585.1"/>
    </source>
</evidence>
<dbReference type="InterPro" id="IPR050452">
    <property type="entry name" value="Metacaspase"/>
</dbReference>
<keyword evidence="6" id="KW-1185">Reference proteome</keyword>
<dbReference type="GO" id="GO:0006508">
    <property type="term" value="P:proteolysis"/>
    <property type="evidence" value="ECO:0007669"/>
    <property type="project" value="InterPro"/>
</dbReference>
<evidence type="ECO:0000256" key="1">
    <source>
        <dbReference type="ARBA" id="ARBA00009005"/>
    </source>
</evidence>
<dbReference type="PANTHER" id="PTHR48104:SF30">
    <property type="entry name" value="METACASPASE-1"/>
    <property type="match status" value="1"/>
</dbReference>
<evidence type="ECO:0000256" key="2">
    <source>
        <dbReference type="ARBA" id="ARBA00022703"/>
    </source>
</evidence>
<dbReference type="InterPro" id="IPR011600">
    <property type="entry name" value="Pept_C14_caspase"/>
</dbReference>
<organism evidence="5 6">
    <name type="scientific">Psilocybe cyanescens</name>
    <dbReference type="NCBI Taxonomy" id="93625"/>
    <lineage>
        <taxon>Eukaryota</taxon>
        <taxon>Fungi</taxon>
        <taxon>Dikarya</taxon>
        <taxon>Basidiomycota</taxon>
        <taxon>Agaricomycotina</taxon>
        <taxon>Agaricomycetes</taxon>
        <taxon>Agaricomycetidae</taxon>
        <taxon>Agaricales</taxon>
        <taxon>Agaricineae</taxon>
        <taxon>Strophariaceae</taxon>
        <taxon>Psilocybe</taxon>
    </lineage>
</organism>
<protein>
    <recommendedName>
        <fullName evidence="4">Peptidase C14 caspase domain-containing protein</fullName>
    </recommendedName>
</protein>
<evidence type="ECO:0000259" key="4">
    <source>
        <dbReference type="Pfam" id="PF00656"/>
    </source>
</evidence>
<comment type="caution">
    <text evidence="5">The sequence shown here is derived from an EMBL/GenBank/DDBJ whole genome shotgun (WGS) entry which is preliminary data.</text>
</comment>
<dbReference type="InParanoid" id="A0A409XLB3"/>
<dbReference type="Gene3D" id="3.40.50.1460">
    <property type="match status" value="1"/>
</dbReference>
<dbReference type="EMBL" id="NHYD01001292">
    <property type="protein sequence ID" value="PPQ91585.1"/>
    <property type="molecule type" value="Genomic_DNA"/>
</dbReference>
<dbReference type="SUPFAM" id="SSF52129">
    <property type="entry name" value="Caspase-like"/>
    <property type="match status" value="1"/>
</dbReference>
<keyword evidence="3" id="KW-0378">Hydrolase</keyword>
<keyword evidence="3" id="KW-0645">Protease</keyword>
<keyword evidence="3" id="KW-0788">Thiol protease</keyword>
<dbReference type="Proteomes" id="UP000283269">
    <property type="component" value="Unassembled WGS sequence"/>
</dbReference>
<feature type="domain" description="Peptidase C14 caspase" evidence="4">
    <location>
        <begin position="2"/>
        <end position="223"/>
    </location>
</feature>
<dbReference type="GO" id="GO:0006915">
    <property type="term" value="P:apoptotic process"/>
    <property type="evidence" value="ECO:0007669"/>
    <property type="project" value="UniProtKB-KW"/>
</dbReference>
<comment type="similarity">
    <text evidence="1">Belongs to the peptidase C14B family.</text>
</comment>
<reference evidence="5 6" key="1">
    <citation type="journal article" date="2018" name="Evol. Lett.">
        <title>Horizontal gene cluster transfer increased hallucinogenic mushroom diversity.</title>
        <authorList>
            <person name="Reynolds H.T."/>
            <person name="Vijayakumar V."/>
            <person name="Gluck-Thaler E."/>
            <person name="Korotkin H.B."/>
            <person name="Matheny P.B."/>
            <person name="Slot J.C."/>
        </authorList>
    </citation>
    <scope>NUCLEOTIDE SEQUENCE [LARGE SCALE GENOMIC DNA]</scope>
    <source>
        <strain evidence="5 6">2631</strain>
    </source>
</reference>
<dbReference type="AlphaFoldDB" id="A0A409XLB3"/>
<dbReference type="PANTHER" id="PTHR48104">
    <property type="entry name" value="METACASPASE-4"/>
    <property type="match status" value="1"/>
</dbReference>
<proteinExistence type="inferred from homology"/>
<dbReference type="OrthoDB" id="10255174at2759"/>
<dbReference type="Pfam" id="PF00656">
    <property type="entry name" value="Peptidase_C14"/>
    <property type="match status" value="1"/>
</dbReference>
<evidence type="ECO:0000256" key="3">
    <source>
        <dbReference type="ARBA" id="ARBA00022807"/>
    </source>
</evidence>
<evidence type="ECO:0000313" key="6">
    <source>
        <dbReference type="Proteomes" id="UP000283269"/>
    </source>
</evidence>
<dbReference type="GO" id="GO:0004197">
    <property type="term" value="F:cysteine-type endopeptidase activity"/>
    <property type="evidence" value="ECO:0007669"/>
    <property type="project" value="InterPro"/>
</dbReference>